<accession>A0A841JPU3</accession>
<dbReference type="GO" id="GO:0009306">
    <property type="term" value="P:protein secretion"/>
    <property type="evidence" value="ECO:0007669"/>
    <property type="project" value="InterPro"/>
</dbReference>
<feature type="transmembrane region" description="Helical" evidence="9">
    <location>
        <begin position="246"/>
        <end position="272"/>
    </location>
</feature>
<evidence type="ECO:0000256" key="9">
    <source>
        <dbReference type="SAM" id="Phobius"/>
    </source>
</evidence>
<dbReference type="InterPro" id="IPR042196">
    <property type="entry name" value="FHIPEP_4"/>
</dbReference>
<feature type="transmembrane region" description="Helical" evidence="9">
    <location>
        <begin position="213"/>
        <end position="234"/>
    </location>
</feature>
<evidence type="ECO:0000256" key="3">
    <source>
        <dbReference type="ARBA" id="ARBA00022448"/>
    </source>
</evidence>
<proteinExistence type="inferred from homology"/>
<dbReference type="PRINTS" id="PR00949">
    <property type="entry name" value="TYPE3IMAPROT"/>
</dbReference>
<feature type="transmembrane region" description="Helical" evidence="9">
    <location>
        <begin position="86"/>
        <end position="107"/>
    </location>
</feature>
<sequence>MIKLITAQLESIKAEVKGGNFSSVVTRFSDLILVACIVLIVGLMIVPLPTFLLDIFITANITIAITILMVALYLSNGAQLASYPTILLLTTLYRLALEISSTRLILLQANAGDVIKAFGEFVVGGNFVVGAVIFLIITLVQFLVITKGSERVAEVAARFTLDAMPGKQMSIDADLRSGSIDFKLARKRRQALAKESQFYGAMDGAMKFVKGDAIAGIIITVVNIVGGLIIGVAMNGMPASEAIQTYSILTIGDGLVSQIPALLISISAGLVVTRVASEDEDTNLGSDIAGQILAKPKALGIAAVVLLILGVVPGMPKFAFLLLATITGGISYALYQAMGVKQKAKEQETERLKLVVPPPSSDPAITRTVPLIMELGKEFAPFVSYETATGKEYFRKLVELRDTLYRQLGVVFPSLRVNLEMLPLENNNNYRFWLHEAPIATGTILSDRVLVNSSADQLAKFGVQAEATMNPADFKPAAWITRAEKGRIASLQMKVWETDDVLLLQISRFLRSHAMDFITVQEVQWMINETRKLYPALVEEVVPKIIGMQQLTDILKRLLSEEVSVRDLKVILQAIAEWYRIDGGDTFEIAEHVRVALRRRICFSLSGGKPRLLIYQLDPGIEDMLRDAIRQGPAGSFLALDYEQRGQLVQALSEQIADVSSRTQSPVLLVDASVRRYIRSAVGDDFPELRAISYNEIAPEIQLEPMGTITFAPKETTEEEQLATT</sequence>
<feature type="transmembrane region" description="Helical" evidence="9">
    <location>
        <begin position="292"/>
        <end position="312"/>
    </location>
</feature>
<evidence type="ECO:0000256" key="7">
    <source>
        <dbReference type="ARBA" id="ARBA00022989"/>
    </source>
</evidence>
<dbReference type="EMBL" id="JACHEK010000001">
    <property type="protein sequence ID" value="MBB6142587.1"/>
    <property type="molecule type" value="Genomic_DNA"/>
</dbReference>
<dbReference type="InterPro" id="IPR025505">
    <property type="entry name" value="FHIPEP_CS"/>
</dbReference>
<evidence type="ECO:0000256" key="4">
    <source>
        <dbReference type="ARBA" id="ARBA00022475"/>
    </source>
</evidence>
<dbReference type="PANTHER" id="PTHR30161">
    <property type="entry name" value="FLAGELLAR EXPORT PROTEIN, MEMBRANE FLHA SUBUNIT-RELATED"/>
    <property type="match status" value="1"/>
</dbReference>
<dbReference type="Proteomes" id="UP000538666">
    <property type="component" value="Unassembled WGS sequence"/>
</dbReference>
<feature type="transmembrane region" description="Helical" evidence="9">
    <location>
        <begin position="31"/>
        <end position="49"/>
    </location>
</feature>
<dbReference type="Pfam" id="PF00771">
    <property type="entry name" value="FHIPEP"/>
    <property type="match status" value="1"/>
</dbReference>
<evidence type="ECO:0000313" key="11">
    <source>
        <dbReference type="Proteomes" id="UP000538666"/>
    </source>
</evidence>
<keyword evidence="11" id="KW-1185">Reference proteome</keyword>
<reference evidence="10 11" key="1">
    <citation type="submission" date="2020-08" db="EMBL/GenBank/DDBJ databases">
        <title>Genomic Encyclopedia of Type Strains, Phase IV (KMG-IV): sequencing the most valuable type-strain genomes for metagenomic binning, comparative biology and taxonomic classification.</title>
        <authorList>
            <person name="Goeker M."/>
        </authorList>
    </citation>
    <scope>NUCLEOTIDE SEQUENCE [LARGE SCALE GENOMIC DNA]</scope>
    <source>
        <strain evidence="10 11">DSM 103733</strain>
    </source>
</reference>
<dbReference type="InterPro" id="IPR042193">
    <property type="entry name" value="FHIPEP_3"/>
</dbReference>
<keyword evidence="8 9" id="KW-0472">Membrane</keyword>
<dbReference type="GO" id="GO:0044780">
    <property type="term" value="P:bacterial-type flagellum assembly"/>
    <property type="evidence" value="ECO:0007669"/>
    <property type="project" value="TreeGrafter"/>
</dbReference>
<dbReference type="Gene3D" id="3.40.50.12790">
    <property type="entry name" value="FHIPEP family, domain 4"/>
    <property type="match status" value="1"/>
</dbReference>
<feature type="transmembrane region" description="Helical" evidence="9">
    <location>
        <begin position="127"/>
        <end position="145"/>
    </location>
</feature>
<comment type="similarity">
    <text evidence="2">Belongs to the FHIPEP (flagella/HR/invasion proteins export pore) family.</text>
</comment>
<feature type="transmembrane region" description="Helical" evidence="9">
    <location>
        <begin position="55"/>
        <end position="74"/>
    </location>
</feature>
<dbReference type="InterPro" id="IPR006302">
    <property type="entry name" value="T3SS_HrcV"/>
</dbReference>
<dbReference type="OrthoDB" id="9759185at2"/>
<gene>
    <name evidence="10" type="ORF">HNQ77_000525</name>
</gene>
<dbReference type="RefSeq" id="WP_050057795.1">
    <property type="nucleotide sequence ID" value="NZ_JACHEK010000001.1"/>
</dbReference>
<protein>
    <submittedName>
        <fullName evidence="10">Type III secretion protein V</fullName>
    </submittedName>
</protein>
<organism evidence="10 11">
    <name type="scientific">Silvibacterium bohemicum</name>
    <dbReference type="NCBI Taxonomy" id="1577686"/>
    <lineage>
        <taxon>Bacteria</taxon>
        <taxon>Pseudomonadati</taxon>
        <taxon>Acidobacteriota</taxon>
        <taxon>Terriglobia</taxon>
        <taxon>Terriglobales</taxon>
        <taxon>Acidobacteriaceae</taxon>
        <taxon>Silvibacterium</taxon>
    </lineage>
</organism>
<comment type="subcellular location">
    <subcellularLocation>
        <location evidence="1">Cell inner membrane</location>
        <topology evidence="1">Multi-pass membrane protein</topology>
    </subcellularLocation>
</comment>
<dbReference type="PROSITE" id="PS00994">
    <property type="entry name" value="FHIPEP"/>
    <property type="match status" value="1"/>
</dbReference>
<dbReference type="InterPro" id="IPR001712">
    <property type="entry name" value="T3SS_FHIPEP"/>
</dbReference>
<keyword evidence="3" id="KW-0813">Transport</keyword>
<dbReference type="PANTHER" id="PTHR30161:SF1">
    <property type="entry name" value="FLAGELLAR BIOSYNTHESIS PROTEIN FLHA-RELATED"/>
    <property type="match status" value="1"/>
</dbReference>
<name>A0A841JPU3_9BACT</name>
<evidence type="ECO:0000313" key="10">
    <source>
        <dbReference type="EMBL" id="MBB6142587.1"/>
    </source>
</evidence>
<dbReference type="Gene3D" id="3.40.30.60">
    <property type="entry name" value="FHIPEP family, domain 1"/>
    <property type="match status" value="1"/>
</dbReference>
<keyword evidence="4" id="KW-1003">Cell membrane</keyword>
<comment type="caution">
    <text evidence="10">The sequence shown here is derived from an EMBL/GenBank/DDBJ whole genome shotgun (WGS) entry which is preliminary data.</text>
</comment>
<dbReference type="Gene3D" id="1.10.8.540">
    <property type="entry name" value="FHIPEP family, domain 3"/>
    <property type="match status" value="1"/>
</dbReference>
<dbReference type="NCBIfam" id="TIGR01399">
    <property type="entry name" value="hrcV"/>
    <property type="match status" value="1"/>
</dbReference>
<evidence type="ECO:0000256" key="8">
    <source>
        <dbReference type="ARBA" id="ARBA00023136"/>
    </source>
</evidence>
<keyword evidence="5" id="KW-0997">Cell inner membrane</keyword>
<dbReference type="PIRSF" id="PIRSF005419">
    <property type="entry name" value="FlhA"/>
    <property type="match status" value="1"/>
</dbReference>
<evidence type="ECO:0000256" key="1">
    <source>
        <dbReference type="ARBA" id="ARBA00004429"/>
    </source>
</evidence>
<dbReference type="InterPro" id="IPR042194">
    <property type="entry name" value="FHIPEP_1"/>
</dbReference>
<evidence type="ECO:0000256" key="6">
    <source>
        <dbReference type="ARBA" id="ARBA00022692"/>
    </source>
</evidence>
<dbReference type="AlphaFoldDB" id="A0A841JPU3"/>
<keyword evidence="7 9" id="KW-1133">Transmembrane helix</keyword>
<dbReference type="GO" id="GO:0005886">
    <property type="term" value="C:plasma membrane"/>
    <property type="evidence" value="ECO:0007669"/>
    <property type="project" value="UniProtKB-SubCell"/>
</dbReference>
<evidence type="ECO:0000256" key="5">
    <source>
        <dbReference type="ARBA" id="ARBA00022519"/>
    </source>
</evidence>
<evidence type="ECO:0000256" key="2">
    <source>
        <dbReference type="ARBA" id="ARBA00008835"/>
    </source>
</evidence>
<keyword evidence="6 9" id="KW-0812">Transmembrane</keyword>